<dbReference type="GeneID" id="585561"/>
<dbReference type="FunCoup" id="A0A7M7RHN0">
    <property type="interactions" value="1662"/>
</dbReference>
<dbReference type="OMA" id="PRRGNWT"/>
<dbReference type="GO" id="GO:0005634">
    <property type="term" value="C:nucleus"/>
    <property type="evidence" value="ECO:0000318"/>
    <property type="project" value="GO_Central"/>
</dbReference>
<keyword evidence="8" id="KW-1185">Reference proteome</keyword>
<evidence type="ECO:0000313" key="8">
    <source>
        <dbReference type="Proteomes" id="UP000007110"/>
    </source>
</evidence>
<keyword evidence="4" id="KW-0175">Coiled coil</keyword>
<dbReference type="GO" id="GO:0003677">
    <property type="term" value="F:DNA binding"/>
    <property type="evidence" value="ECO:0007669"/>
    <property type="project" value="UniProtKB-UniRule"/>
</dbReference>
<feature type="coiled-coil region" evidence="4">
    <location>
        <begin position="247"/>
        <end position="295"/>
    </location>
</feature>
<accession>A0A7M7RHN0</accession>
<dbReference type="KEGG" id="spu:585561"/>
<dbReference type="SUPFAM" id="SSF47095">
    <property type="entry name" value="HMG-box"/>
    <property type="match status" value="1"/>
</dbReference>
<dbReference type="PANTHER" id="PTHR46040:SF3">
    <property type="entry name" value="HIGH MOBILITY GROUP PROTEIN 2"/>
    <property type="match status" value="1"/>
</dbReference>
<feature type="coiled-coil region" evidence="4">
    <location>
        <begin position="169"/>
        <end position="217"/>
    </location>
</feature>
<dbReference type="PROSITE" id="PS50118">
    <property type="entry name" value="HMG_BOX_2"/>
    <property type="match status" value="1"/>
</dbReference>
<dbReference type="Gene3D" id="1.10.30.10">
    <property type="entry name" value="High mobility group box domain"/>
    <property type="match status" value="1"/>
</dbReference>
<sequence length="372" mass="41902">MDLTEGSTGQSLMSSSGGAGGLFSITGFEEDVSKDDSQLSVEGSFNDSNTPDVSASLDQSLSNPQIITDISQVEILQQDTPSQDAVETGKDSEAASKGKGGWPKGKKRKVKPLRDHNAPRAPHTGYVRFLKEGREKVREDNPNMSFAEITKLLAGQWSKMSAVDKQRFLDEADRDKERYAKELQQYQQTEAFKAFSRKQEERKLRNELMEAEEAQTNGSAMEFIDENREEIPGFDIPIFTEEFLNYNKVRENELRQLRKSTTEYEEQNAILQKHIDKMKEAIDKLEAETVQQRNTNMALQSHLQQLRATLTASFAGVPLPGSNEVPSLTTVDSYMTKLHQLIMDSPQNENLISNVREIVNRLDLHGDVDPKL</sequence>
<evidence type="ECO:0000259" key="6">
    <source>
        <dbReference type="PROSITE" id="PS50118"/>
    </source>
</evidence>
<evidence type="ECO:0000256" key="5">
    <source>
        <dbReference type="SAM" id="MobiDB-lite"/>
    </source>
</evidence>
<dbReference type="GO" id="GO:0010468">
    <property type="term" value="P:regulation of gene expression"/>
    <property type="evidence" value="ECO:0000318"/>
    <property type="project" value="GO_Central"/>
</dbReference>
<feature type="DNA-binding region" description="HMG box" evidence="3">
    <location>
        <begin position="119"/>
        <end position="187"/>
    </location>
</feature>
<dbReference type="InterPro" id="IPR036910">
    <property type="entry name" value="HMG_box_dom_sf"/>
</dbReference>
<dbReference type="RefSeq" id="XP_790476.3">
    <property type="nucleotide sequence ID" value="XM_785383.5"/>
</dbReference>
<keyword evidence="1 3" id="KW-0238">DNA-binding</keyword>
<dbReference type="PRINTS" id="PR00886">
    <property type="entry name" value="HIGHMOBLTY12"/>
</dbReference>
<reference evidence="8" key="1">
    <citation type="submission" date="2015-02" db="EMBL/GenBank/DDBJ databases">
        <title>Genome sequencing for Strongylocentrotus purpuratus.</title>
        <authorList>
            <person name="Murali S."/>
            <person name="Liu Y."/>
            <person name="Vee V."/>
            <person name="English A."/>
            <person name="Wang M."/>
            <person name="Skinner E."/>
            <person name="Han Y."/>
            <person name="Muzny D.M."/>
            <person name="Worley K.C."/>
            <person name="Gibbs R.A."/>
        </authorList>
    </citation>
    <scope>NUCLEOTIDE SEQUENCE</scope>
</reference>
<dbReference type="InterPro" id="IPR051965">
    <property type="entry name" value="ChromReg_NeuronalGeneExpr"/>
</dbReference>
<dbReference type="CDD" id="cd21980">
    <property type="entry name" value="HMG-box_HMG20"/>
    <property type="match status" value="1"/>
</dbReference>
<dbReference type="InterPro" id="IPR009071">
    <property type="entry name" value="HMG_box_dom"/>
</dbReference>
<evidence type="ECO:0000313" key="7">
    <source>
        <dbReference type="EnsemblMetazoa" id="XP_790476"/>
    </source>
</evidence>
<name>A0A7M7RHN0_STRPU</name>
<dbReference type="CTD" id="10363"/>
<evidence type="ECO:0000256" key="2">
    <source>
        <dbReference type="ARBA" id="ARBA00023242"/>
    </source>
</evidence>
<protein>
    <recommendedName>
        <fullName evidence="6">HMG box domain-containing protein</fullName>
    </recommendedName>
</protein>
<dbReference type="AlphaFoldDB" id="A0A7M7RHN0"/>
<dbReference type="SMART" id="SM00398">
    <property type="entry name" value="HMG"/>
    <property type="match status" value="1"/>
</dbReference>
<proteinExistence type="predicted"/>
<dbReference type="Proteomes" id="UP000007110">
    <property type="component" value="Unassembled WGS sequence"/>
</dbReference>
<reference evidence="7" key="2">
    <citation type="submission" date="2021-01" db="UniProtKB">
        <authorList>
            <consortium name="EnsemblMetazoa"/>
        </authorList>
    </citation>
    <scope>IDENTIFICATION</scope>
</reference>
<dbReference type="PANTHER" id="PTHR46040">
    <property type="entry name" value="HIGH MOBILITY GROUP PROTEIN 2"/>
    <property type="match status" value="1"/>
</dbReference>
<evidence type="ECO:0000256" key="1">
    <source>
        <dbReference type="ARBA" id="ARBA00023125"/>
    </source>
</evidence>
<feature type="compositionally biased region" description="Basic and acidic residues" evidence="5">
    <location>
        <begin position="87"/>
        <end position="96"/>
    </location>
</feature>
<organism evidence="7 8">
    <name type="scientific">Strongylocentrotus purpuratus</name>
    <name type="common">Purple sea urchin</name>
    <dbReference type="NCBI Taxonomy" id="7668"/>
    <lineage>
        <taxon>Eukaryota</taxon>
        <taxon>Metazoa</taxon>
        <taxon>Echinodermata</taxon>
        <taxon>Eleutherozoa</taxon>
        <taxon>Echinozoa</taxon>
        <taxon>Echinoidea</taxon>
        <taxon>Euechinoidea</taxon>
        <taxon>Echinacea</taxon>
        <taxon>Camarodonta</taxon>
        <taxon>Echinidea</taxon>
        <taxon>Strongylocentrotidae</taxon>
        <taxon>Strongylocentrotus</taxon>
    </lineage>
</organism>
<dbReference type="InParanoid" id="A0A7M7RHN0"/>
<dbReference type="Pfam" id="PF00505">
    <property type="entry name" value="HMG_box"/>
    <property type="match status" value="1"/>
</dbReference>
<evidence type="ECO:0000256" key="3">
    <source>
        <dbReference type="PROSITE-ProRule" id="PRU00267"/>
    </source>
</evidence>
<feature type="region of interest" description="Disordered" evidence="5">
    <location>
        <begin position="1"/>
        <end position="121"/>
    </location>
</feature>
<dbReference type="EnsemblMetazoa" id="XM_785383">
    <property type="protein sequence ID" value="XP_790476"/>
    <property type="gene ID" value="LOC585561"/>
</dbReference>
<evidence type="ECO:0000256" key="4">
    <source>
        <dbReference type="SAM" id="Coils"/>
    </source>
</evidence>
<keyword evidence="2 3" id="KW-0539">Nucleus</keyword>
<feature type="compositionally biased region" description="Polar residues" evidence="5">
    <location>
        <begin position="38"/>
        <end position="85"/>
    </location>
</feature>
<feature type="domain" description="HMG box" evidence="6">
    <location>
        <begin position="119"/>
        <end position="187"/>
    </location>
</feature>
<dbReference type="OrthoDB" id="3213154at2759"/>